<keyword evidence="3" id="KW-1185">Reference proteome</keyword>
<comment type="caution">
    <text evidence="2">The sequence shown here is derived from an EMBL/GenBank/DDBJ whole genome shotgun (WGS) entry which is preliminary data.</text>
</comment>
<dbReference type="AlphaFoldDB" id="A0ABD2PBP6"/>
<protein>
    <submittedName>
        <fullName evidence="2">Uncharacterized protein</fullName>
    </submittedName>
</protein>
<reference evidence="2 3" key="1">
    <citation type="journal article" date="2021" name="BMC Biol.">
        <title>Horizontally acquired antibacterial genes associated with adaptive radiation of ladybird beetles.</title>
        <authorList>
            <person name="Li H.S."/>
            <person name="Tang X.F."/>
            <person name="Huang Y.H."/>
            <person name="Xu Z.Y."/>
            <person name="Chen M.L."/>
            <person name="Du X.Y."/>
            <person name="Qiu B.Y."/>
            <person name="Chen P.T."/>
            <person name="Zhang W."/>
            <person name="Slipinski A."/>
            <person name="Escalona H.E."/>
            <person name="Waterhouse R.M."/>
            <person name="Zwick A."/>
            <person name="Pang H."/>
        </authorList>
    </citation>
    <scope>NUCLEOTIDE SEQUENCE [LARGE SCALE GENOMIC DNA]</scope>
    <source>
        <strain evidence="2">SYSU2018</strain>
    </source>
</reference>
<sequence>MRPPPGYSWTCLTRHPPATAVAMPGFSSRFDRDGESRPGENMGLAQRGEKQAHKMKEKSKKSHHMTKATVAPPIQSKLDVLQRI</sequence>
<dbReference type="EMBL" id="JABFTP020000185">
    <property type="protein sequence ID" value="KAL3288117.1"/>
    <property type="molecule type" value="Genomic_DNA"/>
</dbReference>
<gene>
    <name evidence="2" type="ORF">HHI36_002566</name>
</gene>
<feature type="compositionally biased region" description="Basic and acidic residues" evidence="1">
    <location>
        <begin position="29"/>
        <end position="38"/>
    </location>
</feature>
<evidence type="ECO:0000256" key="1">
    <source>
        <dbReference type="SAM" id="MobiDB-lite"/>
    </source>
</evidence>
<organism evidence="2 3">
    <name type="scientific">Cryptolaemus montrouzieri</name>
    <dbReference type="NCBI Taxonomy" id="559131"/>
    <lineage>
        <taxon>Eukaryota</taxon>
        <taxon>Metazoa</taxon>
        <taxon>Ecdysozoa</taxon>
        <taxon>Arthropoda</taxon>
        <taxon>Hexapoda</taxon>
        <taxon>Insecta</taxon>
        <taxon>Pterygota</taxon>
        <taxon>Neoptera</taxon>
        <taxon>Endopterygota</taxon>
        <taxon>Coleoptera</taxon>
        <taxon>Polyphaga</taxon>
        <taxon>Cucujiformia</taxon>
        <taxon>Coccinelloidea</taxon>
        <taxon>Coccinellidae</taxon>
        <taxon>Scymninae</taxon>
        <taxon>Scymnini</taxon>
        <taxon>Cryptolaemus</taxon>
    </lineage>
</organism>
<dbReference type="Proteomes" id="UP001516400">
    <property type="component" value="Unassembled WGS sequence"/>
</dbReference>
<feature type="region of interest" description="Disordered" evidence="1">
    <location>
        <begin position="18"/>
        <end position="84"/>
    </location>
</feature>
<evidence type="ECO:0000313" key="3">
    <source>
        <dbReference type="Proteomes" id="UP001516400"/>
    </source>
</evidence>
<name>A0ABD2PBP6_9CUCU</name>
<evidence type="ECO:0000313" key="2">
    <source>
        <dbReference type="EMBL" id="KAL3288117.1"/>
    </source>
</evidence>
<accession>A0ABD2PBP6</accession>
<proteinExistence type="predicted"/>
<feature type="compositionally biased region" description="Basic residues" evidence="1">
    <location>
        <begin position="55"/>
        <end position="66"/>
    </location>
</feature>